<feature type="domain" description="PAC" evidence="17">
    <location>
        <begin position="128"/>
        <end position="180"/>
    </location>
</feature>
<dbReference type="GO" id="GO:0016020">
    <property type="term" value="C:membrane"/>
    <property type="evidence" value="ECO:0007669"/>
    <property type="project" value="UniProtKB-SubCell"/>
</dbReference>
<dbReference type="PROSITE" id="PS50109">
    <property type="entry name" value="HIS_KIN"/>
    <property type="match status" value="1"/>
</dbReference>
<feature type="domain" description="PAC" evidence="17">
    <location>
        <begin position="253"/>
        <end position="309"/>
    </location>
</feature>
<dbReference type="SUPFAM" id="SSF55874">
    <property type="entry name" value="ATPase domain of HSP90 chaperone/DNA topoisomerase II/histidine kinase"/>
    <property type="match status" value="1"/>
</dbReference>
<dbReference type="SMART" id="SM00388">
    <property type="entry name" value="HisKA"/>
    <property type="match status" value="1"/>
</dbReference>
<dbReference type="AlphaFoldDB" id="A0A6C0GFM3"/>
<dbReference type="Pfam" id="PF00072">
    <property type="entry name" value="Response_reg"/>
    <property type="match status" value="1"/>
</dbReference>
<dbReference type="SUPFAM" id="SSF47384">
    <property type="entry name" value="Homodimeric domain of signal transducing histidine kinase"/>
    <property type="match status" value="1"/>
</dbReference>
<dbReference type="FunFam" id="1.10.287.130:FF:000002">
    <property type="entry name" value="Two-component osmosensing histidine kinase"/>
    <property type="match status" value="1"/>
</dbReference>
<dbReference type="EC" id="2.7.13.3" evidence="3"/>
<feature type="domain" description="Histidine kinase" evidence="14">
    <location>
        <begin position="327"/>
        <end position="535"/>
    </location>
</feature>
<accession>A0A6C0GFM3</accession>
<dbReference type="Gene3D" id="3.40.50.2300">
    <property type="match status" value="1"/>
</dbReference>
<dbReference type="SMART" id="SM00387">
    <property type="entry name" value="HATPase_c"/>
    <property type="match status" value="1"/>
</dbReference>
<dbReference type="InterPro" id="IPR001610">
    <property type="entry name" value="PAC"/>
</dbReference>
<feature type="domain" description="PAS" evidence="16">
    <location>
        <begin position="55"/>
        <end position="100"/>
    </location>
</feature>
<dbReference type="SMART" id="SM00448">
    <property type="entry name" value="REC"/>
    <property type="match status" value="1"/>
</dbReference>
<dbReference type="InterPro" id="IPR001789">
    <property type="entry name" value="Sig_transdc_resp-reg_receiver"/>
</dbReference>
<dbReference type="PROSITE" id="PS50112">
    <property type="entry name" value="PAS"/>
    <property type="match status" value="2"/>
</dbReference>
<evidence type="ECO:0000256" key="8">
    <source>
        <dbReference type="ARBA" id="ARBA00022840"/>
    </source>
</evidence>
<dbReference type="PROSITE" id="PS50110">
    <property type="entry name" value="RESPONSE_REGULATORY"/>
    <property type="match status" value="1"/>
</dbReference>
<keyword evidence="20" id="KW-1185">Reference proteome</keyword>
<evidence type="ECO:0000256" key="9">
    <source>
        <dbReference type="ARBA" id="ARBA00023012"/>
    </source>
</evidence>
<dbReference type="InterPro" id="IPR005467">
    <property type="entry name" value="His_kinase_dom"/>
</dbReference>
<dbReference type="Gene3D" id="1.10.287.130">
    <property type="match status" value="1"/>
</dbReference>
<dbReference type="InterPro" id="IPR004358">
    <property type="entry name" value="Sig_transdc_His_kin-like_C"/>
</dbReference>
<keyword evidence="7" id="KW-0418">Kinase</keyword>
<organism evidence="19 20">
    <name type="scientific">Rhodocytophaga rosea</name>
    <dbReference type="NCBI Taxonomy" id="2704465"/>
    <lineage>
        <taxon>Bacteria</taxon>
        <taxon>Pseudomonadati</taxon>
        <taxon>Bacteroidota</taxon>
        <taxon>Cytophagia</taxon>
        <taxon>Cytophagales</taxon>
        <taxon>Rhodocytophagaceae</taxon>
        <taxon>Rhodocytophaga</taxon>
    </lineage>
</organism>
<evidence type="ECO:0000256" key="2">
    <source>
        <dbReference type="ARBA" id="ARBA00004370"/>
    </source>
</evidence>
<evidence type="ECO:0000259" key="17">
    <source>
        <dbReference type="PROSITE" id="PS50113"/>
    </source>
</evidence>
<evidence type="ECO:0000256" key="1">
    <source>
        <dbReference type="ARBA" id="ARBA00000085"/>
    </source>
</evidence>
<dbReference type="Pfam" id="PF00512">
    <property type="entry name" value="HisKA"/>
    <property type="match status" value="1"/>
</dbReference>
<evidence type="ECO:0000259" key="16">
    <source>
        <dbReference type="PROSITE" id="PS50112"/>
    </source>
</evidence>
<proteinExistence type="predicted"/>
<dbReference type="SMART" id="SM00086">
    <property type="entry name" value="PAC"/>
    <property type="match status" value="2"/>
</dbReference>
<dbReference type="Pfam" id="PF13426">
    <property type="entry name" value="PAS_9"/>
    <property type="match status" value="1"/>
</dbReference>
<name>A0A6C0GFM3_9BACT</name>
<evidence type="ECO:0000256" key="5">
    <source>
        <dbReference type="ARBA" id="ARBA00022679"/>
    </source>
</evidence>
<dbReference type="GO" id="GO:0005524">
    <property type="term" value="F:ATP binding"/>
    <property type="evidence" value="ECO:0007669"/>
    <property type="project" value="UniProtKB-KW"/>
</dbReference>
<feature type="coiled-coil region" evidence="13">
    <location>
        <begin position="300"/>
        <end position="327"/>
    </location>
</feature>
<evidence type="ECO:0000256" key="11">
    <source>
        <dbReference type="ARBA" id="ARBA00068150"/>
    </source>
</evidence>
<comment type="subunit">
    <text evidence="10">At low DSF concentrations, interacts with RpfF.</text>
</comment>
<dbReference type="InterPro" id="IPR036890">
    <property type="entry name" value="HATPase_C_sf"/>
</dbReference>
<dbReference type="InterPro" id="IPR013655">
    <property type="entry name" value="PAS_fold_3"/>
</dbReference>
<dbReference type="InterPro" id="IPR003594">
    <property type="entry name" value="HATPase_dom"/>
</dbReference>
<keyword evidence="9" id="KW-0902">Two-component regulatory system</keyword>
<evidence type="ECO:0000313" key="19">
    <source>
        <dbReference type="EMBL" id="QHT66841.1"/>
    </source>
</evidence>
<evidence type="ECO:0000259" key="14">
    <source>
        <dbReference type="PROSITE" id="PS50109"/>
    </source>
</evidence>
<evidence type="ECO:0000256" key="10">
    <source>
        <dbReference type="ARBA" id="ARBA00064003"/>
    </source>
</evidence>
<dbReference type="PANTHER" id="PTHR45339:SF1">
    <property type="entry name" value="HYBRID SIGNAL TRANSDUCTION HISTIDINE KINASE J"/>
    <property type="match status" value="1"/>
</dbReference>
<evidence type="ECO:0000256" key="3">
    <source>
        <dbReference type="ARBA" id="ARBA00012438"/>
    </source>
</evidence>
<dbReference type="Gene3D" id="3.30.565.10">
    <property type="entry name" value="Histidine kinase-like ATPase, C-terminal domain"/>
    <property type="match status" value="1"/>
</dbReference>
<dbReference type="InterPro" id="IPR011006">
    <property type="entry name" value="CheY-like_superfamily"/>
</dbReference>
<keyword evidence="13" id="KW-0175">Coiled coil</keyword>
<dbReference type="FunFam" id="3.30.565.10:FF:000010">
    <property type="entry name" value="Sensor histidine kinase RcsC"/>
    <property type="match status" value="1"/>
</dbReference>
<dbReference type="SMART" id="SM00091">
    <property type="entry name" value="PAS"/>
    <property type="match status" value="2"/>
</dbReference>
<dbReference type="CDD" id="cd16922">
    <property type="entry name" value="HATPase_EvgS-ArcB-TorS-like"/>
    <property type="match status" value="1"/>
</dbReference>
<evidence type="ECO:0000259" key="15">
    <source>
        <dbReference type="PROSITE" id="PS50110"/>
    </source>
</evidence>
<dbReference type="CDD" id="cd17546">
    <property type="entry name" value="REC_hyHK_CKI1_RcsC-like"/>
    <property type="match status" value="1"/>
</dbReference>
<dbReference type="InterPro" id="IPR000014">
    <property type="entry name" value="PAS"/>
</dbReference>
<dbReference type="CDD" id="cd00130">
    <property type="entry name" value="PAS"/>
    <property type="match status" value="2"/>
</dbReference>
<evidence type="ECO:0000256" key="12">
    <source>
        <dbReference type="PROSITE-ProRule" id="PRU00169"/>
    </source>
</evidence>
<evidence type="ECO:0000256" key="13">
    <source>
        <dbReference type="SAM" id="Coils"/>
    </source>
</evidence>
<dbReference type="InterPro" id="IPR035965">
    <property type="entry name" value="PAS-like_dom_sf"/>
</dbReference>
<dbReference type="PANTHER" id="PTHR45339">
    <property type="entry name" value="HYBRID SIGNAL TRANSDUCTION HISTIDINE KINASE J"/>
    <property type="match status" value="1"/>
</dbReference>
<protein>
    <recommendedName>
        <fullName evidence="11">Sensory/regulatory protein RpfC</fullName>
        <ecNumber evidence="3">2.7.13.3</ecNumber>
    </recommendedName>
</protein>
<dbReference type="InterPro" id="IPR003661">
    <property type="entry name" value="HisK_dim/P_dom"/>
</dbReference>
<evidence type="ECO:0000256" key="7">
    <source>
        <dbReference type="ARBA" id="ARBA00022777"/>
    </source>
</evidence>
<dbReference type="NCBIfam" id="TIGR00229">
    <property type="entry name" value="sensory_box"/>
    <property type="match status" value="2"/>
</dbReference>
<keyword evidence="6" id="KW-0547">Nucleotide-binding</keyword>
<dbReference type="Pfam" id="PF02518">
    <property type="entry name" value="HATPase_c"/>
    <property type="match status" value="1"/>
</dbReference>
<evidence type="ECO:0000259" key="18">
    <source>
        <dbReference type="PROSITE" id="PS50885"/>
    </source>
</evidence>
<dbReference type="InterPro" id="IPR003660">
    <property type="entry name" value="HAMP_dom"/>
</dbReference>
<comment type="subcellular location">
    <subcellularLocation>
        <location evidence="2">Membrane</location>
    </subcellularLocation>
</comment>
<evidence type="ECO:0000256" key="4">
    <source>
        <dbReference type="ARBA" id="ARBA00022553"/>
    </source>
</evidence>
<evidence type="ECO:0000313" key="20">
    <source>
        <dbReference type="Proteomes" id="UP000480178"/>
    </source>
</evidence>
<dbReference type="Pfam" id="PF08447">
    <property type="entry name" value="PAS_3"/>
    <property type="match status" value="1"/>
</dbReference>
<dbReference type="InterPro" id="IPR000700">
    <property type="entry name" value="PAS-assoc_C"/>
</dbReference>
<dbReference type="PRINTS" id="PR00344">
    <property type="entry name" value="BCTRLSENSOR"/>
</dbReference>
<dbReference type="GO" id="GO:0000155">
    <property type="term" value="F:phosphorelay sensor kinase activity"/>
    <property type="evidence" value="ECO:0007669"/>
    <property type="project" value="InterPro"/>
</dbReference>
<dbReference type="PROSITE" id="PS50113">
    <property type="entry name" value="PAC"/>
    <property type="match status" value="2"/>
</dbReference>
<dbReference type="Proteomes" id="UP000480178">
    <property type="component" value="Chromosome"/>
</dbReference>
<evidence type="ECO:0000256" key="6">
    <source>
        <dbReference type="ARBA" id="ARBA00022741"/>
    </source>
</evidence>
<sequence>MNKENRTEEITKLIIELASGNFGYRLQISDSDDEMDAIIAGINMLGEELQASTVSRDYLTSIFEGVADILVVLNPDGSIQNINTTAEKLLAYHKRDLLGKPFSLLFADITSQTLDELIGQIHREGHCYNIEASFLSLHKKIIPVSCSFSLLYNQQKNISGILCIAKDITQQKAAAEELKRSKELFELALQASNDGIWDWDLTTNHIYFSPRWKHMLGYADHELPNSLASWERVIYREDYKLALSLIEAYNKGLIPEFRVIQRYHHKSGSPVYLLSRAIHHKNERGEVVRMIWAHTDITAQKLSEIELQNAKEQAETANRSKSRFLSNMSHEIRTPLNGILGFTEFLLQTPLNAEQTEYLQLVKTSGQNLSKLLSDILDLNKIEEGKLSLENIDFNFRDVISANIKPYRYMAEEKKLGFSLTFDPLLPYYAVKGDPTRINQILVNLLGNALKFTQEGGIAIHFELVPQSNQPGEIYIKGSVIDTGPGVPDEKQKAIFESFTQADNSITRKFGGSGLGLTIVKQLTTLMGGQAGVVSPVVNKPFHSTYPGSAFWFICKLSISTTQPVPTGSTSESKKLYFEEPYEVLIVEDNQVNQLIAAKVLKDLGAQVSIVENGQEAVEKAAQENFDIIFMDIQMPVMDGYTASRTLRAKGYQKPIIGLSANVYKEDIDKCLEAGMNAHIAKPFTKQEIYTIVTTFVPSK</sequence>
<comment type="catalytic activity">
    <reaction evidence="1">
        <text>ATP + protein L-histidine = ADP + protein N-phospho-L-histidine.</text>
        <dbReference type="EC" id="2.7.13.3"/>
    </reaction>
</comment>
<dbReference type="EMBL" id="CP048222">
    <property type="protein sequence ID" value="QHT66841.1"/>
    <property type="molecule type" value="Genomic_DNA"/>
</dbReference>
<reference evidence="19 20" key="1">
    <citation type="submission" date="2020-01" db="EMBL/GenBank/DDBJ databases">
        <authorList>
            <person name="Kim M.K."/>
        </authorList>
    </citation>
    <scope>NUCLEOTIDE SEQUENCE [LARGE SCALE GENOMIC DNA]</scope>
    <source>
        <strain evidence="19 20">172606-1</strain>
    </source>
</reference>
<dbReference type="SUPFAM" id="SSF52172">
    <property type="entry name" value="CheY-like"/>
    <property type="match status" value="1"/>
</dbReference>
<keyword evidence="4 12" id="KW-0597">Phosphoprotein</keyword>
<dbReference type="PROSITE" id="PS50885">
    <property type="entry name" value="HAMP"/>
    <property type="match status" value="1"/>
</dbReference>
<feature type="domain" description="Response regulatory" evidence="15">
    <location>
        <begin position="583"/>
        <end position="697"/>
    </location>
</feature>
<keyword evidence="5" id="KW-0808">Transferase</keyword>
<feature type="domain" description="HAMP" evidence="18">
    <location>
        <begin position="8"/>
        <end position="54"/>
    </location>
</feature>
<keyword evidence="8" id="KW-0067">ATP-binding</keyword>
<dbReference type="InterPro" id="IPR036097">
    <property type="entry name" value="HisK_dim/P_sf"/>
</dbReference>
<dbReference type="KEGG" id="rhoz:GXP67_09305"/>
<dbReference type="Gene3D" id="3.30.450.20">
    <property type="entry name" value="PAS domain"/>
    <property type="match status" value="2"/>
</dbReference>
<feature type="modified residue" description="4-aspartylphosphate" evidence="12">
    <location>
        <position position="632"/>
    </location>
</feature>
<gene>
    <name evidence="19" type="ORF">GXP67_09305</name>
</gene>
<dbReference type="RefSeq" id="WP_162442893.1">
    <property type="nucleotide sequence ID" value="NZ_CP048222.1"/>
</dbReference>
<dbReference type="SUPFAM" id="SSF55785">
    <property type="entry name" value="PYP-like sensor domain (PAS domain)"/>
    <property type="match status" value="2"/>
</dbReference>
<feature type="domain" description="PAS" evidence="16">
    <location>
        <begin position="181"/>
        <end position="223"/>
    </location>
</feature>
<dbReference type="CDD" id="cd00082">
    <property type="entry name" value="HisKA"/>
    <property type="match status" value="1"/>
</dbReference>